<feature type="region of interest" description="Disordered" evidence="6">
    <location>
        <begin position="339"/>
        <end position="429"/>
    </location>
</feature>
<dbReference type="GO" id="GO:0016987">
    <property type="term" value="F:sigma factor activity"/>
    <property type="evidence" value="ECO:0007669"/>
    <property type="project" value="UniProtKB-KW"/>
</dbReference>
<feature type="domain" description="Putative zinc-finger" evidence="8">
    <location>
        <begin position="195"/>
        <end position="228"/>
    </location>
</feature>
<dbReference type="PANTHER" id="PTHR43133">
    <property type="entry name" value="RNA POLYMERASE ECF-TYPE SIGMA FACTO"/>
    <property type="match status" value="1"/>
</dbReference>
<feature type="compositionally biased region" description="Low complexity" evidence="6">
    <location>
        <begin position="287"/>
        <end position="303"/>
    </location>
</feature>
<dbReference type="Gene3D" id="1.10.10.1320">
    <property type="entry name" value="Anti-sigma factor, zinc-finger domain"/>
    <property type="match status" value="1"/>
</dbReference>
<evidence type="ECO:0000256" key="1">
    <source>
        <dbReference type="ARBA" id="ARBA00010641"/>
    </source>
</evidence>
<evidence type="ECO:0000256" key="6">
    <source>
        <dbReference type="SAM" id="MobiDB-lite"/>
    </source>
</evidence>
<protein>
    <submittedName>
        <fullName evidence="9">RNA polymerase sigma factor, sigma-70 family</fullName>
    </submittedName>
</protein>
<name>A0A1T4XQ33_9MICO</name>
<dbReference type="InterPro" id="IPR027383">
    <property type="entry name" value="Znf_put"/>
</dbReference>
<feature type="compositionally biased region" description="Pro residues" evidence="6">
    <location>
        <begin position="367"/>
        <end position="406"/>
    </location>
</feature>
<dbReference type="AlphaFoldDB" id="A0A1T4XQ33"/>
<dbReference type="EMBL" id="FUYG01000003">
    <property type="protein sequence ID" value="SKA91650.1"/>
    <property type="molecule type" value="Genomic_DNA"/>
</dbReference>
<dbReference type="InterPro" id="IPR014284">
    <property type="entry name" value="RNA_pol_sigma-70_dom"/>
</dbReference>
<evidence type="ECO:0000259" key="8">
    <source>
        <dbReference type="Pfam" id="PF13490"/>
    </source>
</evidence>
<dbReference type="Gene3D" id="1.10.1740.10">
    <property type="match status" value="1"/>
</dbReference>
<dbReference type="PANTHER" id="PTHR43133:SF8">
    <property type="entry name" value="RNA POLYMERASE SIGMA FACTOR HI_1459-RELATED"/>
    <property type="match status" value="1"/>
</dbReference>
<dbReference type="SUPFAM" id="SSF88946">
    <property type="entry name" value="Sigma2 domain of RNA polymerase sigma factors"/>
    <property type="match status" value="1"/>
</dbReference>
<feature type="region of interest" description="Disordered" evidence="6">
    <location>
        <begin position="286"/>
        <end position="307"/>
    </location>
</feature>
<dbReference type="SUPFAM" id="SSF88659">
    <property type="entry name" value="Sigma3 and sigma4 domains of RNA polymerase sigma factors"/>
    <property type="match status" value="1"/>
</dbReference>
<dbReference type="Proteomes" id="UP000189735">
    <property type="component" value="Unassembled WGS sequence"/>
</dbReference>
<comment type="similarity">
    <text evidence="1">Belongs to the sigma-70 factor family. ECF subfamily.</text>
</comment>
<dbReference type="InterPro" id="IPR036388">
    <property type="entry name" value="WH-like_DNA-bd_sf"/>
</dbReference>
<dbReference type="InterPro" id="IPR013783">
    <property type="entry name" value="Ig-like_fold"/>
</dbReference>
<evidence type="ECO:0000313" key="9">
    <source>
        <dbReference type="EMBL" id="SKA91650.1"/>
    </source>
</evidence>
<dbReference type="InterPro" id="IPR007627">
    <property type="entry name" value="RNA_pol_sigma70_r2"/>
</dbReference>
<dbReference type="InterPro" id="IPR041916">
    <property type="entry name" value="Anti_sigma_zinc_sf"/>
</dbReference>
<dbReference type="GO" id="GO:0006352">
    <property type="term" value="P:DNA-templated transcription initiation"/>
    <property type="evidence" value="ECO:0007669"/>
    <property type="project" value="InterPro"/>
</dbReference>
<feature type="compositionally biased region" description="Low complexity" evidence="6">
    <location>
        <begin position="344"/>
        <end position="353"/>
    </location>
</feature>
<evidence type="ECO:0000256" key="4">
    <source>
        <dbReference type="ARBA" id="ARBA00023125"/>
    </source>
</evidence>
<dbReference type="Pfam" id="PF13490">
    <property type="entry name" value="zf-HC2"/>
    <property type="match status" value="1"/>
</dbReference>
<gene>
    <name evidence="9" type="ORF">SAMN06295879_1516</name>
</gene>
<evidence type="ECO:0000259" key="7">
    <source>
        <dbReference type="Pfam" id="PF04542"/>
    </source>
</evidence>
<evidence type="ECO:0000256" key="5">
    <source>
        <dbReference type="ARBA" id="ARBA00023163"/>
    </source>
</evidence>
<dbReference type="InterPro" id="IPR039425">
    <property type="entry name" value="RNA_pol_sigma-70-like"/>
</dbReference>
<keyword evidence="5" id="KW-0804">Transcription</keyword>
<keyword evidence="4" id="KW-0238">DNA-binding</keyword>
<sequence>MAAHLDPHSRSLGDASDMELVECTREGNSAAFGELWVRHSRAGRAVARSHRFDADDLLSEAFARVFQAISAGGGPTAAFRPYLFTTIRNVSMQWARAKNADASEDLDLIADPSTEEDASLAALDKSLTVSAFRSLPTRWQETLWYSEVEQLTSAEIAPLLGMKANAVSALAYRAREGLRQAWIQAHLQRTTDPECAVAIERLGSFTRGTLGPRESKRVREHLSGCTSCSIVADEARQVGSRLALVLLPLAAGVSGAAGFLSWTQAGSGAAGGMAAAAALPRNVVGGSSSAVAPNSGTSSSSSSSGGGTALGAAVVVGGVVGALALAATVVAAVTLGPGLWNAPASTTANSSDVSSDDDSVTVAAPPAVKPQPSTAPAPAPTTEPTSPPEQPQPPATPTKPTPPTEPAEPEKTPVPTSPPVDPQDPLAPTVTSFVQNDDLLTFPQYSGTAEPGATVDIVDSANNVLASTVAGTTGSWTINDFGSSITGAPEGRDAYVRQTTTNGAVSDSAMTHHLTVRNGPSIDDPAPNGQGIPLGQPYDLTVTGADGKSFQRLRDIDGEIVVRPDIHVLGEIGNPAGSWTGSFTADQSGETRVGMRYFDPNTSRFGITTWITYNVL</sequence>
<dbReference type="GO" id="GO:0005975">
    <property type="term" value="P:carbohydrate metabolic process"/>
    <property type="evidence" value="ECO:0007669"/>
    <property type="project" value="UniProtKB-ARBA"/>
</dbReference>
<dbReference type="RefSeq" id="WP_078713911.1">
    <property type="nucleotide sequence ID" value="NZ_FUYG01000003.1"/>
</dbReference>
<dbReference type="Pfam" id="PF04542">
    <property type="entry name" value="Sigma70_r2"/>
    <property type="match status" value="1"/>
</dbReference>
<evidence type="ECO:0000313" key="10">
    <source>
        <dbReference type="Proteomes" id="UP000189735"/>
    </source>
</evidence>
<organism evidence="9 10">
    <name type="scientific">Agreia bicolorata</name>
    <dbReference type="NCBI Taxonomy" id="110935"/>
    <lineage>
        <taxon>Bacteria</taxon>
        <taxon>Bacillati</taxon>
        <taxon>Actinomycetota</taxon>
        <taxon>Actinomycetes</taxon>
        <taxon>Micrococcales</taxon>
        <taxon>Microbacteriaceae</taxon>
        <taxon>Agreia</taxon>
    </lineage>
</organism>
<dbReference type="Gene3D" id="1.10.10.10">
    <property type="entry name" value="Winged helix-like DNA-binding domain superfamily/Winged helix DNA-binding domain"/>
    <property type="match status" value="1"/>
</dbReference>
<dbReference type="InterPro" id="IPR013324">
    <property type="entry name" value="RNA_pol_sigma_r3/r4-like"/>
</dbReference>
<dbReference type="NCBIfam" id="TIGR02937">
    <property type="entry name" value="sigma70-ECF"/>
    <property type="match status" value="1"/>
</dbReference>
<accession>A0A1T4XQ33</accession>
<dbReference type="InterPro" id="IPR013325">
    <property type="entry name" value="RNA_pol_sigma_r2"/>
</dbReference>
<keyword evidence="3" id="KW-0731">Sigma factor</keyword>
<evidence type="ECO:0000256" key="3">
    <source>
        <dbReference type="ARBA" id="ARBA00023082"/>
    </source>
</evidence>
<proteinExistence type="inferred from homology"/>
<dbReference type="Gene3D" id="2.60.40.10">
    <property type="entry name" value="Immunoglobulins"/>
    <property type="match status" value="1"/>
</dbReference>
<feature type="domain" description="RNA polymerase sigma-70 region 2" evidence="7">
    <location>
        <begin position="50"/>
        <end position="98"/>
    </location>
</feature>
<keyword evidence="2" id="KW-0805">Transcription regulation</keyword>
<evidence type="ECO:0000256" key="2">
    <source>
        <dbReference type="ARBA" id="ARBA00023015"/>
    </source>
</evidence>
<reference evidence="10" key="1">
    <citation type="submission" date="2017-02" db="EMBL/GenBank/DDBJ databases">
        <authorList>
            <person name="Varghese N."/>
            <person name="Submissions S."/>
        </authorList>
    </citation>
    <scope>NUCLEOTIDE SEQUENCE [LARGE SCALE GENOMIC DNA]</scope>
    <source>
        <strain evidence="10">VKM Ac-2052</strain>
    </source>
</reference>
<dbReference type="GO" id="GO:0003677">
    <property type="term" value="F:DNA binding"/>
    <property type="evidence" value="ECO:0007669"/>
    <property type="project" value="UniProtKB-KW"/>
</dbReference>